<keyword evidence="2" id="KW-0121">Carboxypeptidase</keyword>
<dbReference type="AlphaFoldDB" id="A0A4R6S424"/>
<gene>
    <name evidence="2" type="ORF">EDF62_1444</name>
</gene>
<dbReference type="GO" id="GO:0009002">
    <property type="term" value="F:serine-type D-Ala-D-Ala carboxypeptidase activity"/>
    <property type="evidence" value="ECO:0007669"/>
    <property type="project" value="InterPro"/>
</dbReference>
<dbReference type="InterPro" id="IPR012338">
    <property type="entry name" value="Beta-lactam/transpept-like"/>
</dbReference>
<keyword evidence="2" id="KW-0378">Hydrolase</keyword>
<dbReference type="OrthoDB" id="5241551at2"/>
<dbReference type="Pfam" id="PF00768">
    <property type="entry name" value="Peptidase_S11"/>
    <property type="match status" value="1"/>
</dbReference>
<organism evidence="2 3">
    <name type="scientific">Leucobacter luti</name>
    <dbReference type="NCBI Taxonomy" id="340320"/>
    <lineage>
        <taxon>Bacteria</taxon>
        <taxon>Bacillati</taxon>
        <taxon>Actinomycetota</taxon>
        <taxon>Actinomycetes</taxon>
        <taxon>Micrococcales</taxon>
        <taxon>Microbacteriaceae</taxon>
        <taxon>Leucobacter</taxon>
    </lineage>
</organism>
<comment type="caution">
    <text evidence="2">The sequence shown here is derived from an EMBL/GenBank/DDBJ whole genome shotgun (WGS) entry which is preliminary data.</text>
</comment>
<dbReference type="EMBL" id="SNYA01000003">
    <property type="protein sequence ID" value="TDP93465.1"/>
    <property type="molecule type" value="Genomic_DNA"/>
</dbReference>
<dbReference type="RefSeq" id="WP_133616463.1">
    <property type="nucleotide sequence ID" value="NZ_SNYA01000003.1"/>
</dbReference>
<evidence type="ECO:0000313" key="2">
    <source>
        <dbReference type="EMBL" id="TDP93465.1"/>
    </source>
</evidence>
<dbReference type="Proteomes" id="UP000295601">
    <property type="component" value="Unassembled WGS sequence"/>
</dbReference>
<keyword evidence="3" id="KW-1185">Reference proteome</keyword>
<reference evidence="2 3" key="1">
    <citation type="submission" date="2019-03" db="EMBL/GenBank/DDBJ databases">
        <title>Genomic analyses of the natural microbiome of Caenorhabditis elegans.</title>
        <authorList>
            <person name="Samuel B."/>
        </authorList>
    </citation>
    <scope>NUCLEOTIDE SEQUENCE [LARGE SCALE GENOMIC DNA]</scope>
    <source>
        <strain evidence="2 3">JUb18</strain>
    </source>
</reference>
<dbReference type="SUPFAM" id="SSF56601">
    <property type="entry name" value="beta-lactamase/transpeptidase-like"/>
    <property type="match status" value="1"/>
</dbReference>
<protein>
    <submittedName>
        <fullName evidence="2">D-alanyl-D-alanine carboxypeptidase (Penicillin-binding protein 5/6)</fullName>
    </submittedName>
</protein>
<dbReference type="GO" id="GO:0006508">
    <property type="term" value="P:proteolysis"/>
    <property type="evidence" value="ECO:0007669"/>
    <property type="project" value="InterPro"/>
</dbReference>
<proteinExistence type="predicted"/>
<accession>A0A4R6S424</accession>
<name>A0A4R6S424_9MICO</name>
<sequence>MTTPDPAASHPSRRRGPWVAGGVTVALLLGAGGYTAASAMTPLAAPSVTGADQTEWNEMTAAAATAATETAQAAVDAQTGGAAAIGWQDSDEVWSNDPAPRPIASISKLVTVLVGLERVPLEPGADGAVHVWSGEDAARQAGYIAQDGVAFPIPIGTEVSTRQMLTLALLPSANDFAAAFAMMTIGDDAAFSDTVSEWADRHGLDSLFLAEPTGMDEANVASAADVVRIGRLALANPTIAEFTGMHSADLPWGIGTVKNTNPLLTKLPGVVGLKTGRSSSAGFNLVTAQESDAAGRPVIKFTAVLGRDSGPDRAYASSALLTAMDGAAQPLQLVHPQELIATATTIDGEQIELVTDGSANTVLLPGEAASRDVALDPVTPGTAGQRVGVVTVTSPTGDAEVPVVTAAAIVAPDLWWRLTHPALVFGWD</sequence>
<evidence type="ECO:0000313" key="3">
    <source>
        <dbReference type="Proteomes" id="UP000295601"/>
    </source>
</evidence>
<evidence type="ECO:0000259" key="1">
    <source>
        <dbReference type="Pfam" id="PF00768"/>
    </source>
</evidence>
<dbReference type="Gene3D" id="3.40.710.10">
    <property type="entry name" value="DD-peptidase/beta-lactamase superfamily"/>
    <property type="match status" value="1"/>
</dbReference>
<keyword evidence="2" id="KW-0645">Protease</keyword>
<dbReference type="InterPro" id="IPR001967">
    <property type="entry name" value="Peptidase_S11_N"/>
</dbReference>
<feature type="domain" description="Peptidase S11 D-alanyl-D-alanine carboxypeptidase A N-terminal" evidence="1">
    <location>
        <begin position="96"/>
        <end position="292"/>
    </location>
</feature>